<protein>
    <submittedName>
        <fullName evidence="2">Mobile element protein</fullName>
    </submittedName>
</protein>
<organism evidence="2 3">
    <name type="scientific">Fimbriiglobus ruber</name>
    <dbReference type="NCBI Taxonomy" id="1908690"/>
    <lineage>
        <taxon>Bacteria</taxon>
        <taxon>Pseudomonadati</taxon>
        <taxon>Planctomycetota</taxon>
        <taxon>Planctomycetia</taxon>
        <taxon>Gemmatales</taxon>
        <taxon>Gemmataceae</taxon>
        <taxon>Fimbriiglobus</taxon>
    </lineage>
</organism>
<accession>A0A225DIZ2</accession>
<comment type="caution">
    <text evidence="2">The sequence shown here is derived from an EMBL/GenBank/DDBJ whole genome shotgun (WGS) entry which is preliminary data.</text>
</comment>
<feature type="compositionally biased region" description="Low complexity" evidence="1">
    <location>
        <begin position="107"/>
        <end position="120"/>
    </location>
</feature>
<gene>
    <name evidence="2" type="ORF">FRUB_08908</name>
</gene>
<dbReference type="EMBL" id="NIDE01000017">
    <property type="protein sequence ID" value="OWK36345.1"/>
    <property type="molecule type" value="Genomic_DNA"/>
</dbReference>
<name>A0A225DIZ2_9BACT</name>
<evidence type="ECO:0000313" key="2">
    <source>
        <dbReference type="EMBL" id="OWK36345.1"/>
    </source>
</evidence>
<dbReference type="AlphaFoldDB" id="A0A225DIZ2"/>
<feature type="region of interest" description="Disordered" evidence="1">
    <location>
        <begin position="65"/>
        <end position="145"/>
    </location>
</feature>
<evidence type="ECO:0000313" key="3">
    <source>
        <dbReference type="Proteomes" id="UP000214646"/>
    </source>
</evidence>
<proteinExistence type="predicted"/>
<dbReference type="Proteomes" id="UP000214646">
    <property type="component" value="Unassembled WGS sequence"/>
</dbReference>
<sequence>MLVGAFGGHYLKRGSWGDRAAFIDHVRASGPEYNRPYARPFKWTWTNAKMRQWFAKHAHGICFTTSGRARKDNPIPPHTMAGTDISPPHRASTPRTRAAVAIPFVCGPRGRSSHQSSSSLGRRRGRSSSSGIGEAPQVSLGKNSV</sequence>
<reference evidence="3" key="1">
    <citation type="submission" date="2017-06" db="EMBL/GenBank/DDBJ databases">
        <title>Genome analysis of Fimbriiglobus ruber SP5, the first member of the order Planctomycetales with confirmed chitinolytic capability.</title>
        <authorList>
            <person name="Ravin N.V."/>
            <person name="Rakitin A.L."/>
            <person name="Ivanova A.A."/>
            <person name="Beletsky A.V."/>
            <person name="Kulichevskaya I.S."/>
            <person name="Mardanov A.V."/>
            <person name="Dedysh S.N."/>
        </authorList>
    </citation>
    <scope>NUCLEOTIDE SEQUENCE [LARGE SCALE GENOMIC DNA]</scope>
    <source>
        <strain evidence="3">SP5</strain>
    </source>
</reference>
<evidence type="ECO:0000256" key="1">
    <source>
        <dbReference type="SAM" id="MobiDB-lite"/>
    </source>
</evidence>
<keyword evidence="3" id="KW-1185">Reference proteome</keyword>